<evidence type="ECO:0000259" key="2">
    <source>
        <dbReference type="Pfam" id="PF13614"/>
    </source>
</evidence>
<evidence type="ECO:0000259" key="1">
    <source>
        <dbReference type="Pfam" id="PF13588"/>
    </source>
</evidence>
<dbReference type="InterPro" id="IPR025669">
    <property type="entry name" value="AAA_dom"/>
</dbReference>
<dbReference type="Gene3D" id="3.40.50.300">
    <property type="entry name" value="P-loop containing nucleotide triphosphate hydrolases"/>
    <property type="match status" value="1"/>
</dbReference>
<dbReference type="InterPro" id="IPR027417">
    <property type="entry name" value="P-loop_NTPase"/>
</dbReference>
<gene>
    <name evidence="3" type="ORF">NIES267_53870</name>
</gene>
<dbReference type="Pfam" id="PF13588">
    <property type="entry name" value="HSDR_N_2"/>
    <property type="match status" value="1"/>
</dbReference>
<dbReference type="EMBL" id="AP018227">
    <property type="protein sequence ID" value="BAY85881.1"/>
    <property type="molecule type" value="Genomic_DNA"/>
</dbReference>
<sequence length="450" mass="50755">MDSLKQALGNLPHKAGESIVTNIFILELIKALGFGQTETVPEFPTGSGTDTVDFAVRKNTEQDKFIHSQSNPYMLIEVKGRDSNLSDDSSQYNKTVKQLKRYLLASNCKSAQWGIVTNSQHIQLFRKHGKVIHPASLNFKITTANIDQVVLEIKKKIDSPYNALTVAIYNNKGGVGKTTTTLNLAATLANFGKRSLIIDFDPNQQDLTNSLGIKPSQDALYSWLVNKNDQYPNNLIMPCKFPINSNFPIRKKIQFDIIASDKKLLGFGEEKILQLIDHRRLRQALESFKSEYDYILIDSPPNWRFFSKSAIYAADVVLIPTKHNSISSLRNVATVIKDYIPEINKIRNDGSPIALPIFFNGESITASQRLTAQQAINNTIRQAKNDKLNSIDLTQYFYPKSTRTRKDQHIFEIPSYAHIANAAFSHTPAVCKNRTALSYYEALAKEYFLQ</sequence>
<dbReference type="AlphaFoldDB" id="A0A1Z4LXL2"/>
<feature type="domain" description="AAA" evidence="2">
    <location>
        <begin position="165"/>
        <end position="338"/>
    </location>
</feature>
<feature type="domain" description="Type I restriction enzyme R protein N-terminal" evidence="1">
    <location>
        <begin position="17"/>
        <end position="127"/>
    </location>
</feature>
<dbReference type="InterPro" id="IPR029464">
    <property type="entry name" value="HSDR_N"/>
</dbReference>
<dbReference type="CDD" id="cd02042">
    <property type="entry name" value="ParAB_family"/>
    <property type="match status" value="1"/>
</dbReference>
<dbReference type="PANTHER" id="PTHR13696">
    <property type="entry name" value="P-LOOP CONTAINING NUCLEOSIDE TRIPHOSPHATE HYDROLASE"/>
    <property type="match status" value="1"/>
</dbReference>
<dbReference type="SUPFAM" id="SSF52540">
    <property type="entry name" value="P-loop containing nucleoside triphosphate hydrolases"/>
    <property type="match status" value="1"/>
</dbReference>
<name>A0A1Z4LXL2_9CYAN</name>
<dbReference type="OrthoDB" id="9815116at2"/>
<dbReference type="Proteomes" id="UP000218418">
    <property type="component" value="Chromosome"/>
</dbReference>
<dbReference type="PANTHER" id="PTHR13696:SF52">
    <property type="entry name" value="PARA FAMILY PROTEIN CT_582"/>
    <property type="match status" value="1"/>
</dbReference>
<dbReference type="InterPro" id="IPR050678">
    <property type="entry name" value="DNA_Partitioning_ATPase"/>
</dbReference>
<dbReference type="Pfam" id="PF13614">
    <property type="entry name" value="AAA_31"/>
    <property type="match status" value="1"/>
</dbReference>
<protein>
    <submittedName>
        <fullName evidence="3">Cobyrinic acid a,c-diamide synthase</fullName>
    </submittedName>
</protein>
<organism evidence="3 4">
    <name type="scientific">Calothrix parasitica NIES-267</name>
    <dbReference type="NCBI Taxonomy" id="1973488"/>
    <lineage>
        <taxon>Bacteria</taxon>
        <taxon>Bacillati</taxon>
        <taxon>Cyanobacteriota</taxon>
        <taxon>Cyanophyceae</taxon>
        <taxon>Nostocales</taxon>
        <taxon>Calotrichaceae</taxon>
        <taxon>Calothrix</taxon>
    </lineage>
</organism>
<proteinExistence type="predicted"/>
<reference evidence="3 4" key="1">
    <citation type="submission" date="2017-06" db="EMBL/GenBank/DDBJ databases">
        <title>Genome sequencing of cyanobaciteial culture collection at National Institute for Environmental Studies (NIES).</title>
        <authorList>
            <person name="Hirose Y."/>
            <person name="Shimura Y."/>
            <person name="Fujisawa T."/>
            <person name="Nakamura Y."/>
            <person name="Kawachi M."/>
        </authorList>
    </citation>
    <scope>NUCLEOTIDE SEQUENCE [LARGE SCALE GENOMIC DNA]</scope>
    <source>
        <strain evidence="3 4">NIES-267</strain>
    </source>
</reference>
<evidence type="ECO:0000313" key="3">
    <source>
        <dbReference type="EMBL" id="BAY85881.1"/>
    </source>
</evidence>
<evidence type="ECO:0000313" key="4">
    <source>
        <dbReference type="Proteomes" id="UP000218418"/>
    </source>
</evidence>
<keyword evidence="4" id="KW-1185">Reference proteome</keyword>
<accession>A0A1Z4LXL2</accession>